<evidence type="ECO:0000313" key="12">
    <source>
        <dbReference type="Proteomes" id="UP000503462"/>
    </source>
</evidence>
<name>A0A6H0XSC2_9PEZI</name>
<accession>A0A6H0XSC2</accession>
<keyword evidence="12" id="KW-1185">Reference proteome</keyword>
<dbReference type="GO" id="GO:0045893">
    <property type="term" value="P:positive regulation of DNA-templated transcription"/>
    <property type="evidence" value="ECO:0007669"/>
    <property type="project" value="TreeGrafter"/>
</dbReference>
<dbReference type="GO" id="GO:0031965">
    <property type="term" value="C:nuclear membrane"/>
    <property type="evidence" value="ECO:0007669"/>
    <property type="project" value="UniProtKB-UniRule"/>
</dbReference>
<feature type="compositionally biased region" description="Polar residues" evidence="10">
    <location>
        <begin position="10"/>
        <end position="28"/>
    </location>
</feature>
<keyword evidence="9" id="KW-0472">Membrane</keyword>
<keyword evidence="4 9" id="KW-0509">mRNA transport</keyword>
<keyword evidence="8 9" id="KW-0539">Nucleus</keyword>
<evidence type="ECO:0000256" key="7">
    <source>
        <dbReference type="ARBA" id="ARBA00023132"/>
    </source>
</evidence>
<protein>
    <recommendedName>
        <fullName evidence="9">Nuclear pore complex protein Nup85</fullName>
    </recommendedName>
</protein>
<dbReference type="PANTHER" id="PTHR13373">
    <property type="entry name" value="FROUNT PROTEIN-RELATED"/>
    <property type="match status" value="1"/>
</dbReference>
<evidence type="ECO:0000256" key="6">
    <source>
        <dbReference type="ARBA" id="ARBA00023010"/>
    </source>
</evidence>
<keyword evidence="3 9" id="KW-0813">Transport</keyword>
<evidence type="ECO:0000256" key="5">
    <source>
        <dbReference type="ARBA" id="ARBA00022927"/>
    </source>
</evidence>
<organism evidence="11 12">
    <name type="scientific">Peltaster fructicola</name>
    <dbReference type="NCBI Taxonomy" id="286661"/>
    <lineage>
        <taxon>Eukaryota</taxon>
        <taxon>Fungi</taxon>
        <taxon>Dikarya</taxon>
        <taxon>Ascomycota</taxon>
        <taxon>Pezizomycotina</taxon>
        <taxon>Dothideomycetes</taxon>
        <taxon>Dothideomycetes incertae sedis</taxon>
        <taxon>Peltaster</taxon>
    </lineage>
</organism>
<dbReference type="AlphaFoldDB" id="A0A6H0XSC2"/>
<dbReference type="EMBL" id="CP051140">
    <property type="protein sequence ID" value="QIW97534.1"/>
    <property type="molecule type" value="Genomic_DNA"/>
</dbReference>
<evidence type="ECO:0000256" key="2">
    <source>
        <dbReference type="ARBA" id="ARBA00005573"/>
    </source>
</evidence>
<dbReference type="PANTHER" id="PTHR13373:SF21">
    <property type="entry name" value="NUCLEAR PORE COMPLEX PROTEIN NUP85"/>
    <property type="match status" value="1"/>
</dbReference>
<dbReference type="GO" id="GO:0031080">
    <property type="term" value="C:nuclear pore outer ring"/>
    <property type="evidence" value="ECO:0007669"/>
    <property type="project" value="TreeGrafter"/>
</dbReference>
<dbReference type="InterPro" id="IPR011502">
    <property type="entry name" value="Nucleoporin_Nup85"/>
</dbReference>
<dbReference type="GO" id="GO:0006606">
    <property type="term" value="P:protein import into nucleus"/>
    <property type="evidence" value="ECO:0007669"/>
    <property type="project" value="TreeGrafter"/>
</dbReference>
<dbReference type="GO" id="GO:0006406">
    <property type="term" value="P:mRNA export from nucleus"/>
    <property type="evidence" value="ECO:0007669"/>
    <property type="project" value="TreeGrafter"/>
</dbReference>
<comment type="function">
    <text evidence="9">Functions as a component of the nuclear pore complex (NPC).</text>
</comment>
<reference evidence="11 12" key="1">
    <citation type="journal article" date="2016" name="Sci. Rep.">
        <title>Peltaster fructicola genome reveals evolution from an invasive phytopathogen to an ectophytic parasite.</title>
        <authorList>
            <person name="Xu C."/>
            <person name="Chen H."/>
            <person name="Gleason M.L."/>
            <person name="Xu J.R."/>
            <person name="Liu H."/>
            <person name="Zhang R."/>
            <person name="Sun G."/>
        </authorList>
    </citation>
    <scope>NUCLEOTIDE SEQUENCE [LARGE SCALE GENOMIC DNA]</scope>
    <source>
        <strain evidence="11 12">LNHT1506</strain>
    </source>
</reference>
<gene>
    <name evidence="11" type="ORF">AMS68_003052</name>
</gene>
<sequence>MAFRLPDSSLLPSTPNSRSLRSHPSTTPLVPPPSHLENPSTTPLVPPPKSVFGSSYPANAAFSRGPGSGLRTFALPESSPPQAYGEDIDFAEDEHEHDVALGQSSIAYNRPAGLMSSMLGSPRGLKRSRNGMIRTQKNSEIPAIARGIAQENRAPRLQESDSLILHTEQLVSKLDAGAQNLELQEPEEATTTTVEQLIALWQAEYPPETKEGAVGPASDDPTAEASYIASLLFQLHHPHAARAKESGSTRKRPLSATPVPQALLDWLNTYHNPFPDDFEIIHHYQPAPSANESFWDVIFSSLLRGKLDRVVRLLKDAGWEHAITALDDGAQQPGYVGKQLQNTRQIVEKCLNTLQMCPAVRNANWDVKGADWSLFRQRVRSALHELEAIAEGGRENGTQRENVFAQSARGSLNLSTASRKADSKVPWTLYENLRVLYLQLQGSVDEILLVSQDWLEASIFLTVWWDGDNGEQAQKGARKVTQHTREVYITPVAAYQQRLSDAFSLATSEPADPLFDINTGDTAQVGIACAMLDSVDSALDILRSLSLPIASAVADIAALNEWLVQGRPRSRGLLTQGFNNDDLMVLNHDSRTLQGDVDRDEILALYSDMLAKRQTLKSNHPSIERQGWEVAASVLGRMSDRRVADEKITVLFSRVEIKDDRDATSILNLCSDLGLAEQARRISERYADGLVSTTQRYGAMLHFFARAHATKKLKEVLTLLTSLCLAQSRSMPPSAAMDETLVDLLTSTRPGLTGLAAVDLQAAGELTSQLSGYATLRRYYDLRDQGLQPDIKAAYKPLERKRQAANALLAVIASASDCIRGGLFDVAVQSVISVDGLLVLLGEVLPLCGHQQRILTEKHIYTLLRVIEDFIASPARLRARAEELLKACTRPDAPALKRDQSNASSISGLNGSSYDLLVTSSMLLKHEDAQEPMKRAWDWRTGLTGLDAEIDANTLLLMLRVTLANELGKDTSD</sequence>
<feature type="region of interest" description="Disordered" evidence="10">
    <location>
        <begin position="1"/>
        <end position="56"/>
    </location>
</feature>
<evidence type="ECO:0000256" key="4">
    <source>
        <dbReference type="ARBA" id="ARBA00022816"/>
    </source>
</evidence>
<keyword evidence="7 9" id="KW-0906">Nuclear pore complex</keyword>
<dbReference type="GO" id="GO:0017056">
    <property type="term" value="F:structural constituent of nuclear pore"/>
    <property type="evidence" value="ECO:0007669"/>
    <property type="project" value="TreeGrafter"/>
</dbReference>
<evidence type="ECO:0000313" key="11">
    <source>
        <dbReference type="EMBL" id="QIW97534.1"/>
    </source>
</evidence>
<evidence type="ECO:0000256" key="8">
    <source>
        <dbReference type="ARBA" id="ARBA00023242"/>
    </source>
</evidence>
<keyword evidence="6 9" id="KW-0811">Translocation</keyword>
<dbReference type="Pfam" id="PF07575">
    <property type="entry name" value="Nucleopor_Nup85"/>
    <property type="match status" value="2"/>
</dbReference>
<proteinExistence type="inferred from homology"/>
<evidence type="ECO:0000256" key="10">
    <source>
        <dbReference type="SAM" id="MobiDB-lite"/>
    </source>
</evidence>
<keyword evidence="5 9" id="KW-0653">Protein transport</keyword>
<comment type="subcellular location">
    <subcellularLocation>
        <location evidence="1 9">Nucleus</location>
        <location evidence="1 9">Nuclear pore complex</location>
    </subcellularLocation>
</comment>
<dbReference type="OrthoDB" id="5422384at2759"/>
<comment type="similarity">
    <text evidence="2 9">Belongs to the nucleoporin Nup85 family.</text>
</comment>
<evidence type="ECO:0000256" key="9">
    <source>
        <dbReference type="RuleBase" id="RU365073"/>
    </source>
</evidence>
<dbReference type="Proteomes" id="UP000503462">
    <property type="component" value="Chromosome 2"/>
</dbReference>
<comment type="subunit">
    <text evidence="9">Component of the nuclear pore complex (NPC).</text>
</comment>
<evidence type="ECO:0000256" key="3">
    <source>
        <dbReference type="ARBA" id="ARBA00022448"/>
    </source>
</evidence>
<evidence type="ECO:0000256" key="1">
    <source>
        <dbReference type="ARBA" id="ARBA00004567"/>
    </source>
</evidence>